<evidence type="ECO:0000256" key="7">
    <source>
        <dbReference type="ARBA" id="ARBA00023136"/>
    </source>
</evidence>
<keyword evidence="11" id="KW-1185">Reference proteome</keyword>
<dbReference type="GO" id="GO:0016020">
    <property type="term" value="C:membrane"/>
    <property type="evidence" value="ECO:0007669"/>
    <property type="project" value="UniProtKB-SubCell"/>
</dbReference>
<keyword evidence="7" id="KW-0472">Membrane</keyword>
<protein>
    <recommendedName>
        <fullName evidence="9">DUF676 domain-containing protein</fullName>
    </recommendedName>
</protein>
<dbReference type="InterPro" id="IPR007751">
    <property type="entry name" value="DUF676_lipase-like"/>
</dbReference>
<name>A0A1L7WG64_9HELO</name>
<dbReference type="EMBL" id="FJOG01000002">
    <property type="protein sequence ID" value="CZR51757.1"/>
    <property type="molecule type" value="Genomic_DNA"/>
</dbReference>
<reference evidence="10 11" key="1">
    <citation type="submission" date="2016-03" db="EMBL/GenBank/DDBJ databases">
        <authorList>
            <person name="Ploux O."/>
        </authorList>
    </citation>
    <scope>NUCLEOTIDE SEQUENCE [LARGE SCALE GENOMIC DNA]</scope>
    <source>
        <strain evidence="10 11">UAMH 11012</strain>
    </source>
</reference>
<comment type="similarity">
    <text evidence="4">Belongs to the putative lipase ROG1 family.</text>
</comment>
<dbReference type="InterPro" id="IPR052374">
    <property type="entry name" value="SERAC1"/>
</dbReference>
<dbReference type="Gene3D" id="3.40.50.1820">
    <property type="entry name" value="alpha/beta hydrolase"/>
    <property type="match status" value="1"/>
</dbReference>
<dbReference type="Proteomes" id="UP000184330">
    <property type="component" value="Unassembled WGS sequence"/>
</dbReference>
<evidence type="ECO:0000256" key="6">
    <source>
        <dbReference type="ARBA" id="ARBA00023128"/>
    </source>
</evidence>
<organism evidence="10 11">
    <name type="scientific">Phialocephala subalpina</name>
    <dbReference type="NCBI Taxonomy" id="576137"/>
    <lineage>
        <taxon>Eukaryota</taxon>
        <taxon>Fungi</taxon>
        <taxon>Dikarya</taxon>
        <taxon>Ascomycota</taxon>
        <taxon>Pezizomycotina</taxon>
        <taxon>Leotiomycetes</taxon>
        <taxon>Helotiales</taxon>
        <taxon>Mollisiaceae</taxon>
        <taxon>Phialocephala</taxon>
        <taxon>Phialocephala fortinii species complex</taxon>
    </lineage>
</organism>
<feature type="region of interest" description="Disordered" evidence="8">
    <location>
        <begin position="1"/>
        <end position="26"/>
    </location>
</feature>
<sequence length="338" mass="37347">MPAQDKDLPDEEWLKPPVSSMTPPGALLITQPKAQHTGPSSGLSRPKSHHIDDDSVVFVHGLGGDSYSTWTRDDTLWIRDLLPTCEYFEDARIMTFGYDARAFLHPFARSSTGRTFTFAEALLNDLEDKRTTAAAKKRPIIFMGHSLGGIVIKSALRHAYALYSQYGNILDSTKAIVFFGTPHQGADTATWAAFLGGLSKAIRIRNTEVVEELKRWSNPLVELTTTFAELAPRFQITTFFEELATNGILVVPQGSARIGNERARGLHADHRGVCKFTELDPNWTPVKGRLEGIAVGIQEELAVQLPKMPTVPTIGTVDLGAGFEEQMAQRMERLRSGQ</sequence>
<evidence type="ECO:0000313" key="10">
    <source>
        <dbReference type="EMBL" id="CZR51757.1"/>
    </source>
</evidence>
<evidence type="ECO:0000256" key="4">
    <source>
        <dbReference type="ARBA" id="ARBA00007920"/>
    </source>
</evidence>
<dbReference type="GO" id="GO:0005783">
    <property type="term" value="C:endoplasmic reticulum"/>
    <property type="evidence" value="ECO:0007669"/>
    <property type="project" value="UniProtKB-SubCell"/>
</dbReference>
<dbReference type="AlphaFoldDB" id="A0A1L7WG64"/>
<evidence type="ECO:0000256" key="5">
    <source>
        <dbReference type="ARBA" id="ARBA00022824"/>
    </source>
</evidence>
<feature type="domain" description="DUF676" evidence="9">
    <location>
        <begin position="56"/>
        <end position="214"/>
    </location>
</feature>
<comment type="subcellular location">
    <subcellularLocation>
        <location evidence="2">Endoplasmic reticulum</location>
    </subcellularLocation>
    <subcellularLocation>
        <location evidence="3">Membrane</location>
    </subcellularLocation>
    <subcellularLocation>
        <location evidence="1">Mitochondrion</location>
    </subcellularLocation>
</comment>
<evidence type="ECO:0000256" key="8">
    <source>
        <dbReference type="SAM" id="MobiDB-lite"/>
    </source>
</evidence>
<evidence type="ECO:0000256" key="3">
    <source>
        <dbReference type="ARBA" id="ARBA00004370"/>
    </source>
</evidence>
<evidence type="ECO:0000256" key="1">
    <source>
        <dbReference type="ARBA" id="ARBA00004173"/>
    </source>
</evidence>
<evidence type="ECO:0000313" key="11">
    <source>
        <dbReference type="Proteomes" id="UP000184330"/>
    </source>
</evidence>
<gene>
    <name evidence="10" type="ORF">PAC_01634</name>
</gene>
<evidence type="ECO:0000259" key="9">
    <source>
        <dbReference type="Pfam" id="PF05057"/>
    </source>
</evidence>
<dbReference type="Pfam" id="PF05057">
    <property type="entry name" value="DUF676"/>
    <property type="match status" value="1"/>
</dbReference>
<dbReference type="PANTHER" id="PTHR48182:SF2">
    <property type="entry name" value="PROTEIN SERAC1"/>
    <property type="match status" value="1"/>
</dbReference>
<accession>A0A1L7WG64</accession>
<evidence type="ECO:0000256" key="2">
    <source>
        <dbReference type="ARBA" id="ARBA00004240"/>
    </source>
</evidence>
<proteinExistence type="inferred from homology"/>
<dbReference type="PANTHER" id="PTHR48182">
    <property type="entry name" value="PROTEIN SERAC1"/>
    <property type="match status" value="1"/>
</dbReference>
<dbReference type="GO" id="GO:0005739">
    <property type="term" value="C:mitochondrion"/>
    <property type="evidence" value="ECO:0007669"/>
    <property type="project" value="UniProtKB-SubCell"/>
</dbReference>
<dbReference type="SUPFAM" id="SSF53474">
    <property type="entry name" value="alpha/beta-Hydrolases"/>
    <property type="match status" value="1"/>
</dbReference>
<keyword evidence="6" id="KW-0496">Mitochondrion</keyword>
<dbReference type="OrthoDB" id="427518at2759"/>
<dbReference type="InterPro" id="IPR029058">
    <property type="entry name" value="AB_hydrolase_fold"/>
</dbReference>
<keyword evidence="5" id="KW-0256">Endoplasmic reticulum</keyword>